<dbReference type="Proteomes" id="UP000654075">
    <property type="component" value="Unassembled WGS sequence"/>
</dbReference>
<proteinExistence type="predicted"/>
<organism evidence="1 2">
    <name type="scientific">Polarella glacialis</name>
    <name type="common">Dinoflagellate</name>
    <dbReference type="NCBI Taxonomy" id="89957"/>
    <lineage>
        <taxon>Eukaryota</taxon>
        <taxon>Sar</taxon>
        <taxon>Alveolata</taxon>
        <taxon>Dinophyceae</taxon>
        <taxon>Suessiales</taxon>
        <taxon>Suessiaceae</taxon>
        <taxon>Polarella</taxon>
    </lineage>
</organism>
<dbReference type="EMBL" id="CAJNNV010032233">
    <property type="protein sequence ID" value="CAE8639368.1"/>
    <property type="molecule type" value="Genomic_DNA"/>
</dbReference>
<name>A0A813HPM7_POLGL</name>
<protein>
    <submittedName>
        <fullName evidence="1">Uncharacterized protein</fullName>
    </submittedName>
</protein>
<gene>
    <name evidence="1" type="ORF">PGLA1383_LOCUS54412</name>
</gene>
<evidence type="ECO:0000313" key="1">
    <source>
        <dbReference type="EMBL" id="CAE8639368.1"/>
    </source>
</evidence>
<comment type="caution">
    <text evidence="1">The sequence shown here is derived from an EMBL/GenBank/DDBJ whole genome shotgun (WGS) entry which is preliminary data.</text>
</comment>
<sequence length="122" mass="13382">MSDALTGDDQLIFAHGFIAADRLSCFAENCQSYAFIAASRQSWIGENCLVSHFASCNAPLRRQPEPSKKRSNSGDLLRLSVSVTAPCAVLLEPSIKKVIRQTLDMKGNYRPIAMNASDEMTD</sequence>
<dbReference type="AlphaFoldDB" id="A0A813HPM7"/>
<reference evidence="1" key="1">
    <citation type="submission" date="2021-02" db="EMBL/GenBank/DDBJ databases">
        <authorList>
            <person name="Dougan E. K."/>
            <person name="Rhodes N."/>
            <person name="Thang M."/>
            <person name="Chan C."/>
        </authorList>
    </citation>
    <scope>NUCLEOTIDE SEQUENCE</scope>
</reference>
<accession>A0A813HPM7</accession>
<keyword evidence="2" id="KW-1185">Reference proteome</keyword>
<evidence type="ECO:0000313" key="2">
    <source>
        <dbReference type="Proteomes" id="UP000654075"/>
    </source>
</evidence>